<name>A0ABS8G088_9FIRM</name>
<protein>
    <submittedName>
        <fullName evidence="3">N-acetylmuramoyl-L-alanine amidase</fullName>
    </submittedName>
</protein>
<dbReference type="EMBL" id="JAJEQX010000024">
    <property type="protein sequence ID" value="MCC2255304.1"/>
    <property type="molecule type" value="Genomic_DNA"/>
</dbReference>
<comment type="caution">
    <text evidence="3">The sequence shown here is derived from an EMBL/GenBank/DDBJ whole genome shotgun (WGS) entry which is preliminary data.</text>
</comment>
<feature type="domain" description="MurNAc-LAA" evidence="2">
    <location>
        <begin position="115"/>
        <end position="226"/>
    </location>
</feature>
<dbReference type="SMART" id="SM00646">
    <property type="entry name" value="Ami_3"/>
    <property type="match status" value="1"/>
</dbReference>
<evidence type="ECO:0000259" key="2">
    <source>
        <dbReference type="SMART" id="SM00646"/>
    </source>
</evidence>
<accession>A0ABS8G088</accession>
<gene>
    <name evidence="3" type="ORF">LKD70_12900</name>
</gene>
<dbReference type="InterPro" id="IPR050695">
    <property type="entry name" value="N-acetylmuramoyl_amidase_3"/>
</dbReference>
<dbReference type="Pfam" id="PF01520">
    <property type="entry name" value="Amidase_3"/>
    <property type="match status" value="1"/>
</dbReference>
<proteinExistence type="predicted"/>
<organism evidence="3 4">
    <name type="scientific">Ruminococcus turbiniformis</name>
    <dbReference type="NCBI Taxonomy" id="2881258"/>
    <lineage>
        <taxon>Bacteria</taxon>
        <taxon>Bacillati</taxon>
        <taxon>Bacillota</taxon>
        <taxon>Clostridia</taxon>
        <taxon>Eubacteriales</taxon>
        <taxon>Oscillospiraceae</taxon>
        <taxon>Ruminococcus</taxon>
    </lineage>
</organism>
<dbReference type="PANTHER" id="PTHR30404">
    <property type="entry name" value="N-ACETYLMURAMOYL-L-ALANINE AMIDASE"/>
    <property type="match status" value="1"/>
</dbReference>
<reference evidence="3 4" key="1">
    <citation type="submission" date="2021-10" db="EMBL/GenBank/DDBJ databases">
        <title>Anaerobic single-cell dispensing facilitates the cultivation of human gut bacteria.</title>
        <authorList>
            <person name="Afrizal A."/>
        </authorList>
    </citation>
    <scope>NUCLEOTIDE SEQUENCE [LARGE SCALE GENOMIC DNA]</scope>
    <source>
        <strain evidence="3 4">CLA-AA-H200</strain>
    </source>
</reference>
<evidence type="ECO:0000313" key="3">
    <source>
        <dbReference type="EMBL" id="MCC2255304.1"/>
    </source>
</evidence>
<dbReference type="Proteomes" id="UP001198151">
    <property type="component" value="Unassembled WGS sequence"/>
</dbReference>
<sequence>MKKKAGVILLMAVLAAVMLICHSAGQRLLEGVKKTSETSGRAGRMSDQLVVLDPGHGGMDCGKQGVNGIEEKEVNLKISLQIKEILKKENIDVVLTREDDDRLADTQRADLEERVSIMNTLKPDLAVSIHQNSYSDAGVKGAQVFYYEGSEAGEEAAGAVQEKLNQIDPKKAREVKANSTYYILKNADVPVIIAECGFLSNPEEAELLAEEEYQRTVAEAVASGVVLWLNGK</sequence>
<keyword evidence="4" id="KW-1185">Reference proteome</keyword>
<evidence type="ECO:0000256" key="1">
    <source>
        <dbReference type="ARBA" id="ARBA00022801"/>
    </source>
</evidence>
<dbReference type="InterPro" id="IPR002508">
    <property type="entry name" value="MurNAc-LAA_cat"/>
</dbReference>
<dbReference type="CDD" id="cd02696">
    <property type="entry name" value="MurNAc-LAA"/>
    <property type="match status" value="1"/>
</dbReference>
<evidence type="ECO:0000313" key="4">
    <source>
        <dbReference type="Proteomes" id="UP001198151"/>
    </source>
</evidence>
<dbReference type="Gene3D" id="3.40.630.40">
    <property type="entry name" value="Zn-dependent exopeptidases"/>
    <property type="match status" value="1"/>
</dbReference>
<dbReference type="SUPFAM" id="SSF53187">
    <property type="entry name" value="Zn-dependent exopeptidases"/>
    <property type="match status" value="1"/>
</dbReference>
<keyword evidence="1" id="KW-0378">Hydrolase</keyword>
<dbReference type="RefSeq" id="WP_227708376.1">
    <property type="nucleotide sequence ID" value="NZ_JAJEQX010000024.1"/>
</dbReference>
<dbReference type="PANTHER" id="PTHR30404:SF0">
    <property type="entry name" value="N-ACETYLMURAMOYL-L-ALANINE AMIDASE AMIC"/>
    <property type="match status" value="1"/>
</dbReference>